<organism evidence="3 4">
    <name type="scientific">Vibrio campbellii</name>
    <dbReference type="NCBI Taxonomy" id="680"/>
    <lineage>
        <taxon>Bacteria</taxon>
        <taxon>Pseudomonadati</taxon>
        <taxon>Pseudomonadota</taxon>
        <taxon>Gammaproteobacteria</taxon>
        <taxon>Vibrionales</taxon>
        <taxon>Vibrionaceae</taxon>
        <taxon>Vibrio</taxon>
    </lineage>
</organism>
<gene>
    <name evidence="3" type="ORF">PUN50_08860</name>
</gene>
<protein>
    <submittedName>
        <fullName evidence="3">Chemotaxis protein</fullName>
    </submittedName>
</protein>
<proteinExistence type="predicted"/>
<feature type="compositionally biased region" description="Low complexity" evidence="1">
    <location>
        <begin position="7"/>
        <end position="16"/>
    </location>
</feature>
<evidence type="ECO:0000256" key="1">
    <source>
        <dbReference type="SAM" id="MobiDB-lite"/>
    </source>
</evidence>
<name>A0AAQ3AZE2_9VIBR</name>
<sequence>MGRSKSKSTSTNNTTNVSGQNAIDGDNLGVALSGVNNSTINANMTMTDHGAIDAALALGEEAFHLGGEMIDSNERVTLEAMDMNRDMAETAIDEVADFAGASLSTYASTNSENLNMLAGLAGNQAAQNSKNLESMMELAKFNKDGGQVETSKMMMAVAIVLVLMLGFVMVKR</sequence>
<evidence type="ECO:0000313" key="4">
    <source>
        <dbReference type="Proteomes" id="UP001219537"/>
    </source>
</evidence>
<dbReference type="EMBL" id="CP117988">
    <property type="protein sequence ID" value="WDG06861.1"/>
    <property type="molecule type" value="Genomic_DNA"/>
</dbReference>
<evidence type="ECO:0000256" key="2">
    <source>
        <dbReference type="SAM" id="Phobius"/>
    </source>
</evidence>
<accession>A0AAQ3AZE2</accession>
<reference evidence="3" key="1">
    <citation type="submission" date="2023-02" db="EMBL/GenBank/DDBJ databases">
        <title>Isolation, identification, and genome analysis of Vibrio campbellii in the Penaeus vannamei larvae stage.</title>
        <authorList>
            <person name="Huang T."/>
            <person name="Zhang B."/>
        </authorList>
    </citation>
    <scope>NUCLEOTIDE SEQUENCE</scope>
    <source>
        <strain evidence="3">20220413_1</strain>
    </source>
</reference>
<evidence type="ECO:0000313" key="3">
    <source>
        <dbReference type="EMBL" id="WDG06861.1"/>
    </source>
</evidence>
<dbReference type="GeneID" id="67379659"/>
<keyword evidence="2" id="KW-1133">Transmembrane helix</keyword>
<feature type="transmembrane region" description="Helical" evidence="2">
    <location>
        <begin position="153"/>
        <end position="170"/>
    </location>
</feature>
<dbReference type="Proteomes" id="UP001219537">
    <property type="component" value="Chromosome 1"/>
</dbReference>
<dbReference type="AlphaFoldDB" id="A0AAQ3AZE2"/>
<keyword evidence="2" id="KW-0812">Transmembrane</keyword>
<feature type="region of interest" description="Disordered" evidence="1">
    <location>
        <begin position="1"/>
        <end position="23"/>
    </location>
</feature>
<keyword evidence="2" id="KW-0472">Membrane</keyword>
<dbReference type="RefSeq" id="WP_051117967.1">
    <property type="nucleotide sequence ID" value="NZ_CP026322.1"/>
</dbReference>